<feature type="domain" description="Lumazine-binding" evidence="4">
    <location>
        <begin position="1"/>
        <end position="93"/>
    </location>
</feature>
<dbReference type="Pfam" id="PF00677">
    <property type="entry name" value="Lum_binding"/>
    <property type="match status" value="2"/>
</dbReference>
<feature type="domain" description="Lumazine-binding" evidence="4">
    <location>
        <begin position="94"/>
        <end position="189"/>
    </location>
</feature>
<dbReference type="InterPro" id="IPR026017">
    <property type="entry name" value="Lumazine-bd_dom"/>
</dbReference>
<evidence type="ECO:0000313" key="5">
    <source>
        <dbReference type="EMBL" id="AKO65465.1"/>
    </source>
</evidence>
<dbReference type="NCBIfam" id="NF006767">
    <property type="entry name" value="PRK09289.1"/>
    <property type="match status" value="1"/>
</dbReference>
<keyword evidence="6" id="KW-1185">Reference proteome</keyword>
<name>A0A0H4J092_9PROT</name>
<dbReference type="CDD" id="cd00402">
    <property type="entry name" value="Riboflavin_synthase_like"/>
    <property type="match status" value="1"/>
</dbReference>
<evidence type="ECO:0000256" key="3">
    <source>
        <dbReference type="PROSITE-ProRule" id="PRU00524"/>
    </source>
</evidence>
<evidence type="ECO:0000256" key="1">
    <source>
        <dbReference type="ARBA" id="ARBA00022737"/>
    </source>
</evidence>
<dbReference type="PROSITE" id="PS51177">
    <property type="entry name" value="LUMAZINE_BIND"/>
    <property type="match status" value="2"/>
</dbReference>
<sequence length="189" mass="21316">MFTGIIKTIGKIISIKDIDTDIQLTIEYDGKFNIELGDSICVNGACLTVTHFTNNTLDFYLSQETLSKVVPFYLHQEVNLEESLKIGDKVGGHFVFGHIDSKAILKDIKKESDSQIWVMEIPSEFQKFIAVKGSVAINGVSLTVNKVDKKNFFLNLIPHTIEHTTFKNNKINDQLNFEIDMLARYALNG</sequence>
<evidence type="ECO:0000256" key="2">
    <source>
        <dbReference type="NCBIfam" id="TIGR00187"/>
    </source>
</evidence>
<dbReference type="PANTHER" id="PTHR21098">
    <property type="entry name" value="RIBOFLAVIN SYNTHASE ALPHA CHAIN"/>
    <property type="match status" value="1"/>
</dbReference>
<dbReference type="GO" id="GO:0004746">
    <property type="term" value="F:riboflavin synthase activity"/>
    <property type="evidence" value="ECO:0007669"/>
    <property type="project" value="UniProtKB-UniRule"/>
</dbReference>
<dbReference type="PANTHER" id="PTHR21098:SF0">
    <property type="entry name" value="RIBOFLAVIN SYNTHASE"/>
    <property type="match status" value="1"/>
</dbReference>
<dbReference type="AlphaFoldDB" id="A0A0H4J092"/>
<feature type="repeat" description="Lumazine-binding" evidence="3">
    <location>
        <begin position="94"/>
        <end position="189"/>
    </location>
</feature>
<dbReference type="EMBL" id="CP011002">
    <property type="protein sequence ID" value="AKO65465.1"/>
    <property type="molecule type" value="Genomic_DNA"/>
</dbReference>
<protein>
    <recommendedName>
        <fullName evidence="2">Riboflavin synthase</fullName>
        <ecNumber evidence="2">2.5.1.9</ecNumber>
    </recommendedName>
</protein>
<organism evidence="5 6">
    <name type="scientific">Methylophilales bacterium MBRS-H7</name>
    <dbReference type="NCBI Taxonomy" id="1623450"/>
    <lineage>
        <taxon>Bacteria</taxon>
        <taxon>Pseudomonadati</taxon>
        <taxon>Pseudomonadota</taxon>
        <taxon>Betaproteobacteria</taxon>
        <taxon>Nitrosomonadales</taxon>
        <taxon>OM43 clade</taxon>
    </lineage>
</organism>
<dbReference type="Gene3D" id="2.40.30.20">
    <property type="match status" value="2"/>
</dbReference>
<keyword evidence="1" id="KW-0677">Repeat</keyword>
<gene>
    <name evidence="5" type="ORF">VI33_01515</name>
</gene>
<evidence type="ECO:0000313" key="6">
    <source>
        <dbReference type="Proteomes" id="UP000066549"/>
    </source>
</evidence>
<dbReference type="SUPFAM" id="SSF63380">
    <property type="entry name" value="Riboflavin synthase domain-like"/>
    <property type="match status" value="2"/>
</dbReference>
<dbReference type="PIRSF" id="PIRSF000498">
    <property type="entry name" value="Riboflavin_syn_A"/>
    <property type="match status" value="1"/>
</dbReference>
<evidence type="ECO:0000259" key="4">
    <source>
        <dbReference type="PROSITE" id="PS51177"/>
    </source>
</evidence>
<accession>A0A0H4J092</accession>
<dbReference type="PATRIC" id="fig|1623450.3.peg.301"/>
<reference evidence="5 6" key="1">
    <citation type="submission" date="2015-03" db="EMBL/GenBank/DDBJ databases">
        <title>Comparative analysis of the OM43 clade including a novel species from Red Sea uncovers genomic and metabolic diversity among marine methylotrophs.</title>
        <authorList>
            <person name="Jimenez-Infante F."/>
            <person name="Ngugi D.K."/>
            <person name="Vinu M."/>
            <person name="Alam I."/>
            <person name="Kamau A."/>
            <person name="Blom J."/>
            <person name="Bajic V.B."/>
            <person name="Stingl U."/>
        </authorList>
    </citation>
    <scope>NUCLEOTIDE SEQUENCE [LARGE SCALE GENOMIC DNA]</scope>
    <source>
        <strain evidence="5 6">MBRSH7</strain>
    </source>
</reference>
<dbReference type="NCBIfam" id="TIGR00187">
    <property type="entry name" value="ribE"/>
    <property type="match status" value="1"/>
</dbReference>
<dbReference type="OrthoDB" id="9788537at2"/>
<dbReference type="InterPro" id="IPR017938">
    <property type="entry name" value="Riboflavin_synthase-like_b-brl"/>
</dbReference>
<dbReference type="Proteomes" id="UP000066549">
    <property type="component" value="Chromosome"/>
</dbReference>
<feature type="repeat" description="Lumazine-binding" evidence="3">
    <location>
        <begin position="1"/>
        <end position="93"/>
    </location>
</feature>
<dbReference type="InterPro" id="IPR023366">
    <property type="entry name" value="ATP_synth_asu-like_sf"/>
</dbReference>
<dbReference type="InterPro" id="IPR001783">
    <property type="entry name" value="Lumazine-bd"/>
</dbReference>
<dbReference type="EC" id="2.5.1.9" evidence="2"/>
<dbReference type="GO" id="GO:0009231">
    <property type="term" value="P:riboflavin biosynthetic process"/>
    <property type="evidence" value="ECO:0007669"/>
    <property type="project" value="TreeGrafter"/>
</dbReference>
<proteinExistence type="predicted"/>